<keyword evidence="2" id="KW-0472">Membrane</keyword>
<dbReference type="STRING" id="5627.A0A1C7M3S9"/>
<dbReference type="OrthoDB" id="2924989at2759"/>
<dbReference type="InterPro" id="IPR043926">
    <property type="entry name" value="ABCG_dom"/>
</dbReference>
<name>A0A1C7M3S9_GRIFR</name>
<keyword evidence="1" id="KW-0813">Transport</keyword>
<dbReference type="Proteomes" id="UP000092993">
    <property type="component" value="Unassembled WGS sequence"/>
</dbReference>
<protein>
    <submittedName>
        <fullName evidence="4">Brefeldin A resistance protein</fullName>
    </submittedName>
</protein>
<dbReference type="Pfam" id="PF19055">
    <property type="entry name" value="ABC2_membrane_7"/>
    <property type="match status" value="1"/>
</dbReference>
<evidence type="ECO:0000256" key="1">
    <source>
        <dbReference type="ARBA" id="ARBA00022448"/>
    </source>
</evidence>
<sequence length="283" mass="31091">MDTHLPSTSVREALLFSAKMRQPQSVPIEEKETYVEKVLKMCGLEHFVDMIVGPLGVEHRKRTMIGVELIAKPSLIFLDERTSGLDSQSAWAITSFLRNLAGSGQAIVCTIHQPSAELFQMFDQLLWLCKGGQTVYFGDIGERSPRSSVISSGMARASVAIPRICESGALFAGRCADGMALQCRVYPESDRRGGDGDDDDGLAQDVEGGAGVWTTADFLVAVTDPYGHIARSGFEVHAPRTALEFTEYFKQSDVAQLNREDMDAYMEEFVGKPARARTSSRRV</sequence>
<feature type="domain" description="ABC transporter family G" evidence="3">
    <location>
        <begin position="112"/>
        <end position="140"/>
    </location>
</feature>
<evidence type="ECO:0000259" key="3">
    <source>
        <dbReference type="Pfam" id="PF19055"/>
    </source>
</evidence>
<dbReference type="InterPro" id="IPR027417">
    <property type="entry name" value="P-loop_NTPase"/>
</dbReference>
<keyword evidence="5" id="KW-1185">Reference proteome</keyword>
<dbReference type="AlphaFoldDB" id="A0A1C7M3S9"/>
<evidence type="ECO:0000256" key="2">
    <source>
        <dbReference type="ARBA" id="ARBA00023136"/>
    </source>
</evidence>
<comment type="caution">
    <text evidence="4">The sequence shown here is derived from an EMBL/GenBank/DDBJ whole genome shotgun (WGS) entry which is preliminary data.</text>
</comment>
<dbReference type="Gene3D" id="3.40.50.300">
    <property type="entry name" value="P-loop containing nucleotide triphosphate hydrolases"/>
    <property type="match status" value="1"/>
</dbReference>
<dbReference type="EMBL" id="LUGG01000011">
    <property type="protein sequence ID" value="OBZ71561.1"/>
    <property type="molecule type" value="Genomic_DNA"/>
</dbReference>
<evidence type="ECO:0000313" key="5">
    <source>
        <dbReference type="Proteomes" id="UP000092993"/>
    </source>
</evidence>
<proteinExistence type="predicted"/>
<dbReference type="GO" id="GO:0140359">
    <property type="term" value="F:ABC-type transporter activity"/>
    <property type="evidence" value="ECO:0007669"/>
    <property type="project" value="InterPro"/>
</dbReference>
<accession>A0A1C7M3S9</accession>
<reference evidence="4 5" key="1">
    <citation type="submission" date="2016-03" db="EMBL/GenBank/DDBJ databases">
        <title>Whole genome sequencing of Grifola frondosa 9006-11.</title>
        <authorList>
            <person name="Min B."/>
            <person name="Park H."/>
            <person name="Kim J.-G."/>
            <person name="Cho H."/>
            <person name="Oh Y.-L."/>
            <person name="Kong W.-S."/>
            <person name="Choi I.-G."/>
        </authorList>
    </citation>
    <scope>NUCLEOTIDE SEQUENCE [LARGE SCALE GENOMIC DNA]</scope>
    <source>
        <strain evidence="4 5">9006-11</strain>
    </source>
</reference>
<dbReference type="SUPFAM" id="SSF52540">
    <property type="entry name" value="P-loop containing nucleoside triphosphate hydrolases"/>
    <property type="match status" value="1"/>
</dbReference>
<evidence type="ECO:0000313" key="4">
    <source>
        <dbReference type="EMBL" id="OBZ71561.1"/>
    </source>
</evidence>
<gene>
    <name evidence="4" type="primary">bfr1_2</name>
    <name evidence="4" type="ORF">A0H81_08911</name>
</gene>
<dbReference type="PANTHER" id="PTHR19241">
    <property type="entry name" value="ATP-BINDING CASSETTE TRANSPORTER"/>
    <property type="match status" value="1"/>
</dbReference>
<organism evidence="4 5">
    <name type="scientific">Grifola frondosa</name>
    <name type="common">Maitake</name>
    <name type="synonym">Polyporus frondosus</name>
    <dbReference type="NCBI Taxonomy" id="5627"/>
    <lineage>
        <taxon>Eukaryota</taxon>
        <taxon>Fungi</taxon>
        <taxon>Dikarya</taxon>
        <taxon>Basidiomycota</taxon>
        <taxon>Agaricomycotina</taxon>
        <taxon>Agaricomycetes</taxon>
        <taxon>Polyporales</taxon>
        <taxon>Grifolaceae</taxon>
        <taxon>Grifola</taxon>
    </lineage>
</organism>